<dbReference type="AlphaFoldDB" id="A0A9D0Z5Q9"/>
<reference evidence="3" key="1">
    <citation type="submission" date="2020-10" db="EMBL/GenBank/DDBJ databases">
        <authorList>
            <person name="Gilroy R."/>
        </authorList>
    </citation>
    <scope>NUCLEOTIDE SEQUENCE</scope>
    <source>
        <strain evidence="3">ChiSjej2B20-13462</strain>
    </source>
</reference>
<dbReference type="SUPFAM" id="SSF158499">
    <property type="entry name" value="DnaD domain-like"/>
    <property type="match status" value="1"/>
</dbReference>
<dbReference type="InterPro" id="IPR006343">
    <property type="entry name" value="DnaB/C_C"/>
</dbReference>
<feature type="domain" description="DnaB/C C-terminal" evidence="2">
    <location>
        <begin position="102"/>
        <end position="177"/>
    </location>
</feature>
<name>A0A9D0Z5Q9_9FIRM</name>
<gene>
    <name evidence="3" type="ORF">IAA67_04850</name>
</gene>
<comment type="caution">
    <text evidence="3">The sequence shown here is derived from an EMBL/GenBank/DDBJ whole genome shotgun (WGS) entry which is preliminary data.</text>
</comment>
<sequence>MDTADLVIPESDWRKLLAACSGDGALLYLYLRAGGDPSQAGTALRLSPSRMDCAAASLKQLGLWPETPRVLRPAEPPTYSEAEVIRQLRESDGFNHLLGEAQRRLGKVLNTEELKILLSLYDYLGLPAEVISVLISYCIQRAKTKGTGRMPSMRAIEREAYRWADLGIDTMEEAAAHMQLELEQQSQVSAIRRVLQITDRRLAPAEEKLVRQWIQWGFGPEAVALAYNRTCLQTGSFSWKYIRSILTSWHNQGLHTVAEIEAGDKRRPGPGQQSQQPNAWAREAVERMMQTQEE</sequence>
<reference evidence="3" key="2">
    <citation type="journal article" date="2021" name="PeerJ">
        <title>Extensive microbial diversity within the chicken gut microbiome revealed by metagenomics and culture.</title>
        <authorList>
            <person name="Gilroy R."/>
            <person name="Ravi A."/>
            <person name="Getino M."/>
            <person name="Pursley I."/>
            <person name="Horton D.L."/>
            <person name="Alikhan N.F."/>
            <person name="Baker D."/>
            <person name="Gharbi K."/>
            <person name="Hall N."/>
            <person name="Watson M."/>
            <person name="Adriaenssens E.M."/>
            <person name="Foster-Nyarko E."/>
            <person name="Jarju S."/>
            <person name="Secka A."/>
            <person name="Antonio M."/>
            <person name="Oren A."/>
            <person name="Chaudhuri R.R."/>
            <person name="La Ragione R."/>
            <person name="Hildebrand F."/>
            <person name="Pallen M.J."/>
        </authorList>
    </citation>
    <scope>NUCLEOTIDE SEQUENCE</scope>
    <source>
        <strain evidence="3">ChiSjej2B20-13462</strain>
    </source>
</reference>
<protein>
    <submittedName>
        <fullName evidence="3">DnaD domain protein</fullName>
    </submittedName>
</protein>
<evidence type="ECO:0000313" key="4">
    <source>
        <dbReference type="Proteomes" id="UP000886874"/>
    </source>
</evidence>
<dbReference type="Pfam" id="PF07261">
    <property type="entry name" value="DnaB_2"/>
    <property type="match status" value="2"/>
</dbReference>
<organism evidence="3 4">
    <name type="scientific">Candidatus Avoscillospira stercorigallinarum</name>
    <dbReference type="NCBI Taxonomy" id="2840708"/>
    <lineage>
        <taxon>Bacteria</taxon>
        <taxon>Bacillati</taxon>
        <taxon>Bacillota</taxon>
        <taxon>Clostridia</taxon>
        <taxon>Eubacteriales</taxon>
        <taxon>Oscillospiraceae</taxon>
        <taxon>Oscillospiraceae incertae sedis</taxon>
        <taxon>Candidatus Avoscillospira</taxon>
    </lineage>
</organism>
<dbReference type="NCBIfam" id="TIGR01446">
    <property type="entry name" value="DnaD_dom"/>
    <property type="match status" value="1"/>
</dbReference>
<dbReference type="Gene3D" id="1.10.10.630">
    <property type="entry name" value="DnaD domain-like"/>
    <property type="match status" value="2"/>
</dbReference>
<dbReference type="InterPro" id="IPR034829">
    <property type="entry name" value="DnaD-like_sf"/>
</dbReference>
<evidence type="ECO:0000259" key="2">
    <source>
        <dbReference type="Pfam" id="PF07261"/>
    </source>
</evidence>
<comment type="similarity">
    <text evidence="1">Belongs to the DnaB/DnaD family.</text>
</comment>
<evidence type="ECO:0000256" key="1">
    <source>
        <dbReference type="ARBA" id="ARBA00093462"/>
    </source>
</evidence>
<accession>A0A9D0Z5Q9</accession>
<evidence type="ECO:0000313" key="3">
    <source>
        <dbReference type="EMBL" id="HIQ69644.1"/>
    </source>
</evidence>
<dbReference type="EMBL" id="DVFN01000070">
    <property type="protein sequence ID" value="HIQ69644.1"/>
    <property type="molecule type" value="Genomic_DNA"/>
</dbReference>
<dbReference type="Proteomes" id="UP000886874">
    <property type="component" value="Unassembled WGS sequence"/>
</dbReference>
<feature type="domain" description="DnaB/C C-terminal" evidence="2">
    <location>
        <begin position="196"/>
        <end position="262"/>
    </location>
</feature>
<proteinExistence type="inferred from homology"/>